<keyword evidence="2" id="KW-1185">Reference proteome</keyword>
<dbReference type="Proteomes" id="UP000187209">
    <property type="component" value="Unassembled WGS sequence"/>
</dbReference>
<dbReference type="EMBL" id="MPUH01000098">
    <property type="protein sequence ID" value="OMJ90671.1"/>
    <property type="molecule type" value="Genomic_DNA"/>
</dbReference>
<proteinExistence type="predicted"/>
<protein>
    <submittedName>
        <fullName evidence="1">Uncharacterized protein</fullName>
    </submittedName>
</protein>
<accession>A0A1R2CNW1</accession>
<sequence length="611" mass="70097">MAEIQSPSDSFPESFAKQASNLFYTEKSLIKIRQGLPIEKQEEFTSQIQSLSRERTTFLASIKGQSPFATEENTKTLAEIQEKFNDCLDEMISEIVEASENVEYKENENFSKVLRRVKTSTKGMIVGNFNEVIASMDRILAIGENLIVHGYQKLFIDNTSMKDQLQSVIDERQNLPILSKPLDNLIARQNFCEKQLGCLLKLLEEANTLTDLITKLQEFDKRQIQFQQASQFTIDAMKKFFYRPEVRKTNERRRTYLSVSYADPSNPREGLDILRDQLNSVIRNLNSLCDMEDAKVRTVKRSDLGDQCENEYEESLAAFEEEKELFKKTLEILVSIEDNQVDLERSDKIIDDFKLPEDVPQNQLDFIKFFVQLGMTTPKQRLQQAKLIFDLVQRFDQDHSMYSSLVDKLQAEVSDLTLENTQLKSQVQGRAIEQMSDGSHSLKELMEFQEHLKASIQENLEGQLRKRVTEMAMISSGIGSILLEINPDEDMKIRLDEFDNEFLRAESLSDLVELVSHSQTWIFRIVCKLGKVNDSLIHSNIANLKKSKTLKEARDAISGKPIEFPLASMDRVLSDIIKAYLSGLDDRKGNVDSVAQKQAVLVKLLRDYKSA</sequence>
<gene>
    <name evidence="1" type="ORF">SteCoe_6953</name>
</gene>
<reference evidence="1 2" key="1">
    <citation type="submission" date="2016-11" db="EMBL/GenBank/DDBJ databases">
        <title>The macronuclear genome of Stentor coeruleus: a giant cell with tiny introns.</title>
        <authorList>
            <person name="Slabodnick M."/>
            <person name="Ruby J.G."/>
            <person name="Reiff S.B."/>
            <person name="Swart E.C."/>
            <person name="Gosai S."/>
            <person name="Prabakaran S."/>
            <person name="Witkowska E."/>
            <person name="Larue G.E."/>
            <person name="Fisher S."/>
            <person name="Freeman R.M."/>
            <person name="Gunawardena J."/>
            <person name="Chu W."/>
            <person name="Stover N.A."/>
            <person name="Gregory B.D."/>
            <person name="Nowacki M."/>
            <person name="Derisi J."/>
            <person name="Roy S.W."/>
            <person name="Marshall W.F."/>
            <person name="Sood P."/>
        </authorList>
    </citation>
    <scope>NUCLEOTIDE SEQUENCE [LARGE SCALE GENOMIC DNA]</scope>
    <source>
        <strain evidence="1">WM001</strain>
    </source>
</reference>
<dbReference type="AlphaFoldDB" id="A0A1R2CNW1"/>
<name>A0A1R2CNW1_9CILI</name>
<evidence type="ECO:0000313" key="1">
    <source>
        <dbReference type="EMBL" id="OMJ90671.1"/>
    </source>
</evidence>
<organism evidence="1 2">
    <name type="scientific">Stentor coeruleus</name>
    <dbReference type="NCBI Taxonomy" id="5963"/>
    <lineage>
        <taxon>Eukaryota</taxon>
        <taxon>Sar</taxon>
        <taxon>Alveolata</taxon>
        <taxon>Ciliophora</taxon>
        <taxon>Postciliodesmatophora</taxon>
        <taxon>Heterotrichea</taxon>
        <taxon>Heterotrichida</taxon>
        <taxon>Stentoridae</taxon>
        <taxon>Stentor</taxon>
    </lineage>
</organism>
<comment type="caution">
    <text evidence="1">The sequence shown here is derived from an EMBL/GenBank/DDBJ whole genome shotgun (WGS) entry which is preliminary data.</text>
</comment>
<evidence type="ECO:0000313" key="2">
    <source>
        <dbReference type="Proteomes" id="UP000187209"/>
    </source>
</evidence>